<reference evidence="1 2" key="1">
    <citation type="journal article" date="2022" name="Front. Cell. Infect. Microbiol.">
        <title>The Genomes of Two Strains of Taenia crassiceps the Animal Model for the Study of Human Cysticercosis.</title>
        <authorList>
            <person name="Bobes R.J."/>
            <person name="Estrada K."/>
            <person name="Rios-Valencia D.G."/>
            <person name="Calderon-Gallegos A."/>
            <person name="de la Torre P."/>
            <person name="Carrero J.C."/>
            <person name="Sanchez-Flores A."/>
            <person name="Laclette J.P."/>
        </authorList>
    </citation>
    <scope>NUCLEOTIDE SEQUENCE [LARGE SCALE GENOMIC DNA]</scope>
    <source>
        <strain evidence="1">WFUcys</strain>
    </source>
</reference>
<gene>
    <name evidence="1" type="ORF">TcWFU_004879</name>
</gene>
<evidence type="ECO:0000313" key="2">
    <source>
        <dbReference type="Proteomes" id="UP001651158"/>
    </source>
</evidence>
<evidence type="ECO:0000313" key="1">
    <source>
        <dbReference type="EMBL" id="KAL5106200.1"/>
    </source>
</evidence>
<proteinExistence type="predicted"/>
<name>A0ABR4Q9D4_9CEST</name>
<accession>A0ABR4Q9D4</accession>
<comment type="caution">
    <text evidence="1">The sequence shown here is derived from an EMBL/GenBank/DDBJ whole genome shotgun (WGS) entry which is preliminary data.</text>
</comment>
<dbReference type="EMBL" id="JAKROA010000006">
    <property type="protein sequence ID" value="KAL5106200.1"/>
    <property type="molecule type" value="Genomic_DNA"/>
</dbReference>
<organism evidence="1 2">
    <name type="scientific">Taenia crassiceps</name>
    <dbReference type="NCBI Taxonomy" id="6207"/>
    <lineage>
        <taxon>Eukaryota</taxon>
        <taxon>Metazoa</taxon>
        <taxon>Spiralia</taxon>
        <taxon>Lophotrochozoa</taxon>
        <taxon>Platyhelminthes</taxon>
        <taxon>Cestoda</taxon>
        <taxon>Eucestoda</taxon>
        <taxon>Cyclophyllidea</taxon>
        <taxon>Taeniidae</taxon>
        <taxon>Taenia</taxon>
    </lineage>
</organism>
<sequence>MADTVCALAAEFGYSNLFPTKEVEVPSKAPDTAFEIQAQLSPTESAKEVEACMTFASDLRTVRESLNKIIKCIEEREQCSHYLAIPTAEQEQTKNTLLDLSKIVRDSSIIALTEQRRNRLRELILKTTKNLENIARSNYDFCQQLEDISSSLTQ</sequence>
<protein>
    <recommendedName>
        <fullName evidence="3">Mediator of RNA polymerase II transcription subunit 21</fullName>
    </recommendedName>
</protein>
<dbReference type="Proteomes" id="UP001651158">
    <property type="component" value="Unassembled WGS sequence"/>
</dbReference>
<keyword evidence="2" id="KW-1185">Reference proteome</keyword>
<evidence type="ECO:0008006" key="3">
    <source>
        <dbReference type="Google" id="ProtNLM"/>
    </source>
</evidence>